<dbReference type="EMBL" id="JAEAOA010002033">
    <property type="protein sequence ID" value="KAK3598382.1"/>
    <property type="molecule type" value="Genomic_DNA"/>
</dbReference>
<evidence type="ECO:0000313" key="2">
    <source>
        <dbReference type="EMBL" id="KAK3598382.1"/>
    </source>
</evidence>
<dbReference type="AlphaFoldDB" id="A0AAE0W2S8"/>
<reference evidence="2" key="1">
    <citation type="journal article" date="2021" name="Genome Biol. Evol.">
        <title>A High-Quality Reference Genome for a Parasitic Bivalve with Doubly Uniparental Inheritance (Bivalvia: Unionida).</title>
        <authorList>
            <person name="Smith C.H."/>
        </authorList>
    </citation>
    <scope>NUCLEOTIDE SEQUENCE</scope>
    <source>
        <strain evidence="2">CHS0354</strain>
    </source>
</reference>
<evidence type="ECO:0000256" key="1">
    <source>
        <dbReference type="SAM" id="MobiDB-lite"/>
    </source>
</evidence>
<keyword evidence="3" id="KW-1185">Reference proteome</keyword>
<protein>
    <submittedName>
        <fullName evidence="2">Uncharacterized protein</fullName>
    </submittedName>
</protein>
<accession>A0AAE0W2S8</accession>
<name>A0AAE0W2S8_9BIVA</name>
<gene>
    <name evidence="2" type="ORF">CHS0354_034556</name>
</gene>
<reference evidence="2" key="2">
    <citation type="journal article" date="2021" name="Genome Biol. Evol.">
        <title>Developing a high-quality reference genome for a parasitic bivalve with doubly uniparental inheritance (Bivalvia: Unionida).</title>
        <authorList>
            <person name="Smith C.H."/>
        </authorList>
    </citation>
    <scope>NUCLEOTIDE SEQUENCE</scope>
    <source>
        <strain evidence="2">CHS0354</strain>
        <tissue evidence="2">Mantle</tissue>
    </source>
</reference>
<reference evidence="2" key="3">
    <citation type="submission" date="2023-05" db="EMBL/GenBank/DDBJ databases">
        <authorList>
            <person name="Smith C.H."/>
        </authorList>
    </citation>
    <scope>NUCLEOTIDE SEQUENCE</scope>
    <source>
        <strain evidence="2">CHS0354</strain>
        <tissue evidence="2">Mantle</tissue>
    </source>
</reference>
<sequence length="177" mass="19856">MPQEVIRAYNLQRKLAQLKNSLITSQRHGATPHPVTKISHIGTFPPTTPGLDIIRTGWAIQTIEQAVNLDIYEPTIHISLIPTFCQQHQDKLHEKASSKHTFNQSPAIPGHSNFPTTCTTSTDDDEDPPLTQEPMRLNASTIYPWITEFEESPKGPNGKQPLKEKQRHKSTPTTPIP</sequence>
<proteinExistence type="predicted"/>
<dbReference type="Proteomes" id="UP001195483">
    <property type="component" value="Unassembled WGS sequence"/>
</dbReference>
<organism evidence="2 3">
    <name type="scientific">Potamilus streckersoni</name>
    <dbReference type="NCBI Taxonomy" id="2493646"/>
    <lineage>
        <taxon>Eukaryota</taxon>
        <taxon>Metazoa</taxon>
        <taxon>Spiralia</taxon>
        <taxon>Lophotrochozoa</taxon>
        <taxon>Mollusca</taxon>
        <taxon>Bivalvia</taxon>
        <taxon>Autobranchia</taxon>
        <taxon>Heteroconchia</taxon>
        <taxon>Palaeoheterodonta</taxon>
        <taxon>Unionida</taxon>
        <taxon>Unionoidea</taxon>
        <taxon>Unionidae</taxon>
        <taxon>Ambleminae</taxon>
        <taxon>Lampsilini</taxon>
        <taxon>Potamilus</taxon>
    </lineage>
</organism>
<feature type="region of interest" description="Disordered" evidence="1">
    <location>
        <begin position="96"/>
        <end position="177"/>
    </location>
</feature>
<evidence type="ECO:0000313" key="3">
    <source>
        <dbReference type="Proteomes" id="UP001195483"/>
    </source>
</evidence>
<comment type="caution">
    <text evidence="2">The sequence shown here is derived from an EMBL/GenBank/DDBJ whole genome shotgun (WGS) entry which is preliminary data.</text>
</comment>